<feature type="compositionally biased region" description="Low complexity" evidence="1">
    <location>
        <begin position="1"/>
        <end position="32"/>
    </location>
</feature>
<gene>
    <name evidence="2" type="ORF">A4X13_0g4595</name>
</gene>
<protein>
    <submittedName>
        <fullName evidence="2">Uncharacterized protein</fullName>
    </submittedName>
</protein>
<dbReference type="AlphaFoldDB" id="A0A177TF25"/>
<dbReference type="Proteomes" id="UP000077521">
    <property type="component" value="Unassembled WGS sequence"/>
</dbReference>
<proteinExistence type="predicted"/>
<organism evidence="2 3">
    <name type="scientific">Tilletia indica</name>
    <dbReference type="NCBI Taxonomy" id="43049"/>
    <lineage>
        <taxon>Eukaryota</taxon>
        <taxon>Fungi</taxon>
        <taxon>Dikarya</taxon>
        <taxon>Basidiomycota</taxon>
        <taxon>Ustilaginomycotina</taxon>
        <taxon>Exobasidiomycetes</taxon>
        <taxon>Tilletiales</taxon>
        <taxon>Tilletiaceae</taxon>
        <taxon>Tilletia</taxon>
    </lineage>
</organism>
<feature type="compositionally biased region" description="Basic and acidic residues" evidence="1">
    <location>
        <begin position="49"/>
        <end position="60"/>
    </location>
</feature>
<comment type="caution">
    <text evidence="2">The sequence shown here is derived from an EMBL/GenBank/DDBJ whole genome shotgun (WGS) entry which is preliminary data.</text>
</comment>
<sequence length="194" mass="21223">MALPRSASSLRSLTARSTGAASVAAPSASIAARDFSTSRTAQGSSGGGHQEETHEEYPREDFSSPFFRNTIIVLGAGAVIYKVSAINENLHASRASSSGKSSFQDAEHAEKTKPWLTRYMEYYTTPTSTYKETNMQWLEAAQKTAEAKLFVQDAERAPVPRLRYVGSFEAGSPFSNRPGYQVDLSDLKIKKDNE</sequence>
<dbReference type="PANTHER" id="PTHR42100:SF1">
    <property type="entry name" value="OXIDOREDUCTASE 178 KDA SUBUNIT, PUTATIVE (AFU_ORTHOLOGUE AFUA_8G04320)-RELATED"/>
    <property type="match status" value="1"/>
</dbReference>
<evidence type="ECO:0000256" key="1">
    <source>
        <dbReference type="SAM" id="MobiDB-lite"/>
    </source>
</evidence>
<keyword evidence="3" id="KW-1185">Reference proteome</keyword>
<dbReference type="OrthoDB" id="2120038at2759"/>
<reference evidence="2" key="2">
    <citation type="journal article" date="2019" name="IMA Fungus">
        <title>Genome sequencing and comparison of five Tilletia species to identify candidate genes for the detection of regulated species infecting wheat.</title>
        <authorList>
            <person name="Nguyen H.D.T."/>
            <person name="Sultana T."/>
            <person name="Kesanakurti P."/>
            <person name="Hambleton S."/>
        </authorList>
    </citation>
    <scope>NUCLEOTIDE SEQUENCE</scope>
    <source>
        <strain evidence="2">DAOMC 236416</strain>
    </source>
</reference>
<name>A0A177TF25_9BASI</name>
<dbReference type="EMBL" id="LWDF02000309">
    <property type="protein sequence ID" value="KAE8250583.1"/>
    <property type="molecule type" value="Genomic_DNA"/>
</dbReference>
<reference evidence="2" key="1">
    <citation type="submission" date="2016-04" db="EMBL/GenBank/DDBJ databases">
        <authorList>
            <person name="Nguyen H.D."/>
            <person name="Samba Siva P."/>
            <person name="Cullis J."/>
            <person name="Levesque C.A."/>
            <person name="Hambleton S."/>
        </authorList>
    </citation>
    <scope>NUCLEOTIDE SEQUENCE</scope>
    <source>
        <strain evidence="2">DAOMC 236416</strain>
    </source>
</reference>
<evidence type="ECO:0000313" key="2">
    <source>
        <dbReference type="EMBL" id="KAE8250583.1"/>
    </source>
</evidence>
<dbReference type="InterPro" id="IPR034444">
    <property type="entry name" value="Nuo17.8"/>
</dbReference>
<accession>A0A177TF25</accession>
<feature type="region of interest" description="Disordered" evidence="1">
    <location>
        <begin position="1"/>
        <end position="60"/>
    </location>
</feature>
<dbReference type="PANTHER" id="PTHR42100">
    <property type="entry name" value="OXIDOREDUCTASE 178 KDA SUBUNIT, PUTATIVE (AFU_ORTHOLOGUE AFUA_8G04320)-RELATED"/>
    <property type="match status" value="1"/>
</dbReference>
<evidence type="ECO:0000313" key="3">
    <source>
        <dbReference type="Proteomes" id="UP000077521"/>
    </source>
</evidence>
<dbReference type="GO" id="GO:0005739">
    <property type="term" value="C:mitochondrion"/>
    <property type="evidence" value="ECO:0007669"/>
    <property type="project" value="InterPro"/>
</dbReference>